<evidence type="ECO:0000313" key="4">
    <source>
        <dbReference type="Proteomes" id="UP000636709"/>
    </source>
</evidence>
<evidence type="ECO:0000259" key="2">
    <source>
        <dbReference type="Pfam" id="PF24523"/>
    </source>
</evidence>
<protein>
    <recommendedName>
        <fullName evidence="5">F-box domain-containing protein</fullName>
    </recommendedName>
</protein>
<dbReference type="Pfam" id="PF24523">
    <property type="entry name" value="DUF7595"/>
    <property type="match status" value="1"/>
</dbReference>
<dbReference type="Proteomes" id="UP000636709">
    <property type="component" value="Unassembled WGS sequence"/>
</dbReference>
<dbReference type="PANTHER" id="PTHR35828">
    <property type="entry name" value="OS08G0203800 PROTEIN-RELATED"/>
    <property type="match status" value="1"/>
</dbReference>
<accession>A0A835BC66</accession>
<dbReference type="Pfam" id="PF12937">
    <property type="entry name" value="F-box-like"/>
    <property type="match status" value="1"/>
</dbReference>
<proteinExistence type="predicted"/>
<dbReference type="AlphaFoldDB" id="A0A835BC66"/>
<feature type="domain" description="F-box" evidence="1">
    <location>
        <begin position="21"/>
        <end position="62"/>
    </location>
</feature>
<dbReference type="EMBL" id="JACEFO010001924">
    <property type="protein sequence ID" value="KAF8693585.1"/>
    <property type="molecule type" value="Genomic_DNA"/>
</dbReference>
<dbReference type="InterPro" id="IPR001810">
    <property type="entry name" value="F-box_dom"/>
</dbReference>
<gene>
    <name evidence="3" type="ORF">HU200_038988</name>
</gene>
<dbReference type="OrthoDB" id="689061at2759"/>
<dbReference type="SUPFAM" id="SSF81383">
    <property type="entry name" value="F-box domain"/>
    <property type="match status" value="1"/>
</dbReference>
<keyword evidence="4" id="KW-1185">Reference proteome</keyword>
<dbReference type="InterPro" id="IPR056016">
    <property type="entry name" value="DUF7595"/>
</dbReference>
<evidence type="ECO:0008006" key="5">
    <source>
        <dbReference type="Google" id="ProtNLM"/>
    </source>
</evidence>
<organism evidence="3 4">
    <name type="scientific">Digitaria exilis</name>
    <dbReference type="NCBI Taxonomy" id="1010633"/>
    <lineage>
        <taxon>Eukaryota</taxon>
        <taxon>Viridiplantae</taxon>
        <taxon>Streptophyta</taxon>
        <taxon>Embryophyta</taxon>
        <taxon>Tracheophyta</taxon>
        <taxon>Spermatophyta</taxon>
        <taxon>Magnoliopsida</taxon>
        <taxon>Liliopsida</taxon>
        <taxon>Poales</taxon>
        <taxon>Poaceae</taxon>
        <taxon>PACMAD clade</taxon>
        <taxon>Panicoideae</taxon>
        <taxon>Panicodae</taxon>
        <taxon>Paniceae</taxon>
        <taxon>Anthephorinae</taxon>
        <taxon>Digitaria</taxon>
    </lineage>
</organism>
<dbReference type="Gene3D" id="1.20.1280.50">
    <property type="match status" value="1"/>
</dbReference>
<evidence type="ECO:0000313" key="3">
    <source>
        <dbReference type="EMBL" id="KAF8693585.1"/>
    </source>
</evidence>
<dbReference type="InterPro" id="IPR036047">
    <property type="entry name" value="F-box-like_dom_sf"/>
</dbReference>
<feature type="domain" description="DUF7595" evidence="2">
    <location>
        <begin position="127"/>
        <end position="413"/>
    </location>
</feature>
<name>A0A835BC66_9POAL</name>
<reference evidence="3" key="1">
    <citation type="submission" date="2020-07" db="EMBL/GenBank/DDBJ databases">
        <title>Genome sequence and genetic diversity analysis of an under-domesticated orphan crop, white fonio (Digitaria exilis).</title>
        <authorList>
            <person name="Bennetzen J.L."/>
            <person name="Chen S."/>
            <person name="Ma X."/>
            <person name="Wang X."/>
            <person name="Yssel A.E.J."/>
            <person name="Chaluvadi S.R."/>
            <person name="Johnson M."/>
            <person name="Gangashetty P."/>
            <person name="Hamidou F."/>
            <person name="Sanogo M.D."/>
            <person name="Zwaenepoel A."/>
            <person name="Wallace J."/>
            <person name="Van De Peer Y."/>
            <person name="Van Deynze A."/>
        </authorList>
    </citation>
    <scope>NUCLEOTIDE SEQUENCE</scope>
    <source>
        <tissue evidence="3">Leaves</tissue>
    </source>
</reference>
<comment type="caution">
    <text evidence="3">The sequence shown here is derived from an EMBL/GenBank/DDBJ whole genome shotgun (WGS) entry which is preliminary data.</text>
</comment>
<evidence type="ECO:0000259" key="1">
    <source>
        <dbReference type="Pfam" id="PF12937"/>
    </source>
</evidence>
<sequence>MGNHIHKARRKERGGIREPPDLPLEILLDIFARADPATVIRCAAASKLLRRHITDPSFHQHLRNNHAEGFVPGLLVGVLFFDAREGQGRRQFPTAASIAVAGGTRSDRWHRAPVSSSSAATRSRTHGVTVVELCVGNPVTGEYAFLPPATVLRTGYSHVLLTGDEEDDDATSCSRSFFRLLVLDTAARAQTFSSRTGEWGPVTEPFDHLNLPDGSAIARCSAVVLRGVAHWLYEYKYNDDDDESATSSQGDGVVAITIVGAGTAATAIEIPRRFLRWRRREVKEELLLARSGDGRLALLVVETLGIAMWTMSDDDSTSRARRLVVDRQRILRIYEAAVGTDRVRRYGAGLVWGGERHRGVTGERGRHPPFLLLLNLLTEEISQFSQGLTIRRRLRWCPYEMDLLSLLTAMKSFWFL</sequence>
<dbReference type="CDD" id="cd09917">
    <property type="entry name" value="F-box_SF"/>
    <property type="match status" value="1"/>
</dbReference>